<protein>
    <recommendedName>
        <fullName evidence="6">MYND-type domain-containing protein</fullName>
    </recommendedName>
</protein>
<dbReference type="AlphaFoldDB" id="A0A067M658"/>
<evidence type="ECO:0000313" key="7">
    <source>
        <dbReference type="EMBL" id="KDQ11253.1"/>
    </source>
</evidence>
<organism evidence="7 8">
    <name type="scientific">Botryobasidium botryosum (strain FD-172 SS1)</name>
    <dbReference type="NCBI Taxonomy" id="930990"/>
    <lineage>
        <taxon>Eukaryota</taxon>
        <taxon>Fungi</taxon>
        <taxon>Dikarya</taxon>
        <taxon>Basidiomycota</taxon>
        <taxon>Agaricomycotina</taxon>
        <taxon>Agaricomycetes</taxon>
        <taxon>Cantharellales</taxon>
        <taxon>Botryobasidiaceae</taxon>
        <taxon>Botryobasidium</taxon>
    </lineage>
</organism>
<evidence type="ECO:0000313" key="8">
    <source>
        <dbReference type="Proteomes" id="UP000027195"/>
    </source>
</evidence>
<dbReference type="STRING" id="930990.A0A067M658"/>
<keyword evidence="8" id="KW-1185">Reference proteome</keyword>
<dbReference type="InterPro" id="IPR002893">
    <property type="entry name" value="Znf_MYND"/>
</dbReference>
<gene>
    <name evidence="7" type="ORF">BOTBODRAFT_57569</name>
</gene>
<dbReference type="HOGENOM" id="CLU_018400_1_0_1"/>
<feature type="domain" description="MYND-type" evidence="6">
    <location>
        <begin position="72"/>
        <end position="108"/>
    </location>
</feature>
<evidence type="ECO:0000256" key="2">
    <source>
        <dbReference type="ARBA" id="ARBA00022771"/>
    </source>
</evidence>
<evidence type="ECO:0000256" key="4">
    <source>
        <dbReference type="PROSITE-ProRule" id="PRU00134"/>
    </source>
</evidence>
<accession>A0A067M658</accession>
<keyword evidence="3" id="KW-0862">Zinc</keyword>
<sequence length="624" mass="69333">MSSTTPHEVAQLGTKLSLLSTDEDKLTTTRSQGSSVSLSEAGLGPEEARKQNSLKFEILERAPCAGNIPSRNWACPNEAKLTCSKCKLVGYCSKACQVDHWKVHKIACNDPVRSSSWSPSWMPGSSGIAAAFPIDQDANEQGVLPAAGVHLWGNMPAIDILNLKSNEGVSNKDFSLAFIASGDIRHVVRTINNLPSNYSGELNILLNDREPIIFIRNILLLRLLGMIPDHAQAAEIALHYWYSASVPPEFETKMAETMQGWTKGVCKLGSQATLSSKIDTSVKFMAMGILNAQYTIGDAYKSMNGARFAPSRCDMHELHYFILEPSHRLAFRENQRSGRVLPFGAKNTHFTCPNRYMFSPSCAWLPTDHADPMDSWEAPDVIKAGRAHGALRADLYGCLYFYLSEQLRKFAERLSRFRINFQLFCMDASVLSEEIRSGQLTAYGVPSTRRFDRIEVSNIFDDNYLGIPKVLADWGPLLAQSGHATLVGYLMNWYLRQKGGATDTAAPAVVSKLEKIMAARRKATGVTGYEGMRQSVAQNHALDIIYDNSKPFEEYLKNRGVAAALRQNGLRRKERHTIVPQRLRAPLGGPSNALPDLPDEESWYLNTAMGGARWSERFLEFTRA</sequence>
<dbReference type="Pfam" id="PF01753">
    <property type="entry name" value="zf-MYND"/>
    <property type="match status" value="1"/>
</dbReference>
<proteinExistence type="predicted"/>
<reference evidence="8" key="1">
    <citation type="journal article" date="2014" name="Proc. Natl. Acad. Sci. U.S.A.">
        <title>Extensive sampling of basidiomycete genomes demonstrates inadequacy of the white-rot/brown-rot paradigm for wood decay fungi.</title>
        <authorList>
            <person name="Riley R."/>
            <person name="Salamov A.A."/>
            <person name="Brown D.W."/>
            <person name="Nagy L.G."/>
            <person name="Floudas D."/>
            <person name="Held B.W."/>
            <person name="Levasseur A."/>
            <person name="Lombard V."/>
            <person name="Morin E."/>
            <person name="Otillar R."/>
            <person name="Lindquist E.A."/>
            <person name="Sun H."/>
            <person name="LaButti K.M."/>
            <person name="Schmutz J."/>
            <person name="Jabbour D."/>
            <person name="Luo H."/>
            <person name="Baker S.E."/>
            <person name="Pisabarro A.G."/>
            <person name="Walton J.D."/>
            <person name="Blanchette R.A."/>
            <person name="Henrissat B."/>
            <person name="Martin F."/>
            <person name="Cullen D."/>
            <person name="Hibbett D.S."/>
            <person name="Grigoriev I.V."/>
        </authorList>
    </citation>
    <scope>NUCLEOTIDE SEQUENCE [LARGE SCALE GENOMIC DNA]</scope>
    <source>
        <strain evidence="8">FD-172 SS1</strain>
    </source>
</reference>
<keyword evidence="1" id="KW-0479">Metal-binding</keyword>
<dbReference type="EMBL" id="KL198060">
    <property type="protein sequence ID" value="KDQ11253.1"/>
    <property type="molecule type" value="Genomic_DNA"/>
</dbReference>
<name>A0A067M658_BOTB1</name>
<dbReference type="GO" id="GO:0008270">
    <property type="term" value="F:zinc ion binding"/>
    <property type="evidence" value="ECO:0007669"/>
    <property type="project" value="UniProtKB-KW"/>
</dbReference>
<dbReference type="InParanoid" id="A0A067M658"/>
<dbReference type="Pfam" id="PF14737">
    <property type="entry name" value="DUF4470"/>
    <property type="match status" value="1"/>
</dbReference>
<evidence type="ECO:0000256" key="3">
    <source>
        <dbReference type="ARBA" id="ARBA00022833"/>
    </source>
</evidence>
<dbReference type="InterPro" id="IPR027974">
    <property type="entry name" value="DUF4470"/>
</dbReference>
<dbReference type="Proteomes" id="UP000027195">
    <property type="component" value="Unassembled WGS sequence"/>
</dbReference>
<dbReference type="Gene3D" id="6.10.140.2220">
    <property type="match status" value="1"/>
</dbReference>
<evidence type="ECO:0000256" key="1">
    <source>
        <dbReference type="ARBA" id="ARBA00022723"/>
    </source>
</evidence>
<evidence type="ECO:0000259" key="6">
    <source>
        <dbReference type="PROSITE" id="PS50865"/>
    </source>
</evidence>
<evidence type="ECO:0000256" key="5">
    <source>
        <dbReference type="SAM" id="MobiDB-lite"/>
    </source>
</evidence>
<dbReference type="OrthoDB" id="5282002at2759"/>
<dbReference type="PROSITE" id="PS50865">
    <property type="entry name" value="ZF_MYND_2"/>
    <property type="match status" value="1"/>
</dbReference>
<feature type="compositionally biased region" description="Polar residues" evidence="5">
    <location>
        <begin position="28"/>
        <end position="38"/>
    </location>
</feature>
<keyword evidence="2 4" id="KW-0863">Zinc-finger</keyword>
<feature type="region of interest" description="Disordered" evidence="5">
    <location>
        <begin position="28"/>
        <end position="47"/>
    </location>
</feature>
<dbReference type="SUPFAM" id="SSF144232">
    <property type="entry name" value="HIT/MYND zinc finger-like"/>
    <property type="match status" value="1"/>
</dbReference>